<evidence type="ECO:0000313" key="2">
    <source>
        <dbReference type="EMBL" id="GGA97905.1"/>
    </source>
</evidence>
<evidence type="ECO:0000313" key="3">
    <source>
        <dbReference type="Proteomes" id="UP000646478"/>
    </source>
</evidence>
<comment type="caution">
    <text evidence="2">The sequence shown here is derived from an EMBL/GenBank/DDBJ whole genome shotgun (WGS) entry which is preliminary data.</text>
</comment>
<reference evidence="2" key="2">
    <citation type="submission" date="2020-09" db="EMBL/GenBank/DDBJ databases">
        <authorList>
            <person name="Sun Q."/>
            <person name="Zhou Y."/>
        </authorList>
    </citation>
    <scope>NUCLEOTIDE SEQUENCE</scope>
    <source>
        <strain evidence="2">CGMCC 1.15082</strain>
    </source>
</reference>
<reference evidence="2" key="1">
    <citation type="journal article" date="2014" name="Int. J. Syst. Evol. Microbiol.">
        <title>Complete genome sequence of Corynebacterium casei LMG S-19264T (=DSM 44701T), isolated from a smear-ripened cheese.</title>
        <authorList>
            <consortium name="US DOE Joint Genome Institute (JGI-PGF)"/>
            <person name="Walter F."/>
            <person name="Albersmeier A."/>
            <person name="Kalinowski J."/>
            <person name="Ruckert C."/>
        </authorList>
    </citation>
    <scope>NUCLEOTIDE SEQUENCE</scope>
    <source>
        <strain evidence="2">CGMCC 1.15082</strain>
    </source>
</reference>
<proteinExistence type="predicted"/>
<feature type="coiled-coil region" evidence="1">
    <location>
        <begin position="65"/>
        <end position="92"/>
    </location>
</feature>
<protein>
    <submittedName>
        <fullName evidence="2">Uncharacterized protein</fullName>
    </submittedName>
</protein>
<keyword evidence="1" id="KW-0175">Coiled coil</keyword>
<gene>
    <name evidence="2" type="ORF">GCM10011491_27690</name>
</gene>
<keyword evidence="3" id="KW-1185">Reference proteome</keyword>
<dbReference type="Proteomes" id="UP000646478">
    <property type="component" value="Unassembled WGS sequence"/>
</dbReference>
<sequence>MDAKSLKKMIALQALMKARQEMAIGSLTGTLTRIVSENEDLLLMLDRRYQGQAHFVDPAAILARISTNTRRKGELEQELTGLRQELLQTSRRTQMLRERMADCRREDEKKALALLIEEFAAKQTHSSLP</sequence>
<dbReference type="AlphaFoldDB" id="A0A916SFN8"/>
<name>A0A916SFN8_9HYPH</name>
<accession>A0A916SFN8</accession>
<dbReference type="EMBL" id="BMHH01000011">
    <property type="protein sequence ID" value="GGA97905.1"/>
    <property type="molecule type" value="Genomic_DNA"/>
</dbReference>
<evidence type="ECO:0000256" key="1">
    <source>
        <dbReference type="SAM" id="Coils"/>
    </source>
</evidence>
<dbReference type="RefSeq" id="WP_188824788.1">
    <property type="nucleotide sequence ID" value="NZ_BMHH01000011.1"/>
</dbReference>
<organism evidence="2 3">
    <name type="scientific">Brucella endophytica</name>
    <dbReference type="NCBI Taxonomy" id="1963359"/>
    <lineage>
        <taxon>Bacteria</taxon>
        <taxon>Pseudomonadati</taxon>
        <taxon>Pseudomonadota</taxon>
        <taxon>Alphaproteobacteria</taxon>
        <taxon>Hyphomicrobiales</taxon>
        <taxon>Brucellaceae</taxon>
        <taxon>Brucella/Ochrobactrum group</taxon>
        <taxon>Brucella</taxon>
    </lineage>
</organism>